<dbReference type="PIRSF" id="PIRSF028304">
    <property type="entry name" value="UCP028304"/>
    <property type="match status" value="1"/>
</dbReference>
<accession>A0A0D6P695</accession>
<comment type="caution">
    <text evidence="1">The sequence shown here is derived from an EMBL/GenBank/DDBJ whole genome shotgun (WGS) entry which is preliminary data.</text>
</comment>
<dbReference type="InterPro" id="IPR010272">
    <property type="entry name" value="T6SS_TssF"/>
</dbReference>
<dbReference type="AlphaFoldDB" id="A0A0D6P695"/>
<evidence type="ECO:0000313" key="1">
    <source>
        <dbReference type="EMBL" id="GAN77177.1"/>
    </source>
</evidence>
<dbReference type="Pfam" id="PF05947">
    <property type="entry name" value="T6SS_TssF"/>
    <property type="match status" value="1"/>
</dbReference>
<sequence>MKQPGFRRYYEDELAYLRELGDAFSRANPHIAGMLSQRATDPDVERLLEGFAFLTGKLRQRLDEELPELSHGLLALLWPHYLRPLPAMSIVEFAPDPSGLPLTLPSGTAVAAQPIEGISCQFRICGALNVVPVTLGAATLEDRPNGAVLTLTLNAAANTDAAAAVAGGLRLYLHGERDARISPVLLRALLGDMTALRVSDGQHGVALPPRVRQVGFVDDEALLPWPENSAPGYRLLQEYLAFPERFLFVDLPPLPASHGLSGAVLTYTATLARPAGLPAPIGPQHIRLNCAPVINLFDAEADPIRPERGRIEYRVRPPTQRDAHARVYAVRRVRGFVQGQPAPVVFDAFETFRHAMPGGTGHFFRTHLRPATVGRGADVWLSFVDGADGALVPGADMVTADITCTNGQLAELVPIGGIDQHAAGSLATGRFRNITPVLPEVPPPFGSDALWRLVSGLARSLRPLDDVAMLRQLIASYDFRAVQDDQARRRLELLLGGLRDVATEGFDTMVRGIPVRGREVRLTVDRGGFMGLGDVFLFATVFDAFLGVYGGLNSAWRLRVLEAQTNTEFAFPTRLGRTQAL</sequence>
<dbReference type="NCBIfam" id="TIGR03359">
    <property type="entry name" value="VI_chp_6"/>
    <property type="match status" value="1"/>
</dbReference>
<organism evidence="1 2">
    <name type="scientific">Acidisphaera rubrifaciens HS-AP3</name>
    <dbReference type="NCBI Taxonomy" id="1231350"/>
    <lineage>
        <taxon>Bacteria</taxon>
        <taxon>Pseudomonadati</taxon>
        <taxon>Pseudomonadota</taxon>
        <taxon>Alphaproteobacteria</taxon>
        <taxon>Acetobacterales</taxon>
        <taxon>Acetobacteraceae</taxon>
        <taxon>Acidisphaera</taxon>
    </lineage>
</organism>
<dbReference type="PANTHER" id="PTHR35370:SF1">
    <property type="entry name" value="TYPE VI SECRETION SYSTEM COMPONENT TSSF1"/>
    <property type="match status" value="1"/>
</dbReference>
<dbReference type="PANTHER" id="PTHR35370">
    <property type="entry name" value="CYTOPLASMIC PROTEIN-RELATED-RELATED"/>
    <property type="match status" value="1"/>
</dbReference>
<dbReference type="OrthoDB" id="9763676at2"/>
<gene>
    <name evidence="1" type="ORF">Asru_0249_08</name>
</gene>
<dbReference type="RefSeq" id="WP_048861169.1">
    <property type="nucleotide sequence ID" value="NZ_BANB01000249.1"/>
</dbReference>
<keyword evidence="2" id="KW-1185">Reference proteome</keyword>
<evidence type="ECO:0000313" key="2">
    <source>
        <dbReference type="Proteomes" id="UP000032680"/>
    </source>
</evidence>
<name>A0A0D6P695_9PROT</name>
<proteinExistence type="predicted"/>
<reference evidence="1 2" key="1">
    <citation type="submission" date="2012-11" db="EMBL/GenBank/DDBJ databases">
        <title>Whole genome sequence of Acidisphaera rubrifaciens HS-AP3.</title>
        <authorList>
            <person name="Azuma Y."/>
            <person name="Higashiura N."/>
            <person name="Hirakawa H."/>
            <person name="Matsushita K."/>
        </authorList>
    </citation>
    <scope>NUCLEOTIDE SEQUENCE [LARGE SCALE GENOMIC DNA]</scope>
    <source>
        <strain evidence="1 2">HS-AP3</strain>
    </source>
</reference>
<protein>
    <submittedName>
        <fullName evidence="1">Uncharacterized protein</fullName>
    </submittedName>
</protein>
<dbReference type="EMBL" id="BANB01000249">
    <property type="protein sequence ID" value="GAN77177.1"/>
    <property type="molecule type" value="Genomic_DNA"/>
</dbReference>
<dbReference type="Proteomes" id="UP000032680">
    <property type="component" value="Unassembled WGS sequence"/>
</dbReference>